<comment type="caution">
    <text evidence="3">The sequence shown here is derived from an EMBL/GenBank/DDBJ whole genome shotgun (WGS) entry which is preliminary data.</text>
</comment>
<keyword evidence="1" id="KW-0175">Coiled coil</keyword>
<organism evidence="3 4">
    <name type="scientific">Cinchona calisaya</name>
    <dbReference type="NCBI Taxonomy" id="153742"/>
    <lineage>
        <taxon>Eukaryota</taxon>
        <taxon>Viridiplantae</taxon>
        <taxon>Streptophyta</taxon>
        <taxon>Embryophyta</taxon>
        <taxon>Tracheophyta</taxon>
        <taxon>Spermatophyta</taxon>
        <taxon>Magnoliopsida</taxon>
        <taxon>eudicotyledons</taxon>
        <taxon>Gunneridae</taxon>
        <taxon>Pentapetalae</taxon>
        <taxon>asterids</taxon>
        <taxon>lamiids</taxon>
        <taxon>Gentianales</taxon>
        <taxon>Rubiaceae</taxon>
        <taxon>Cinchonoideae</taxon>
        <taxon>Cinchoneae</taxon>
        <taxon>Cinchona</taxon>
    </lineage>
</organism>
<evidence type="ECO:0000256" key="1">
    <source>
        <dbReference type="SAM" id="Coils"/>
    </source>
</evidence>
<evidence type="ECO:0000256" key="2">
    <source>
        <dbReference type="SAM" id="MobiDB-lite"/>
    </source>
</evidence>
<feature type="coiled-coil region" evidence="1">
    <location>
        <begin position="171"/>
        <end position="201"/>
    </location>
</feature>
<protein>
    <submittedName>
        <fullName evidence="3">Uncharacterized protein</fullName>
    </submittedName>
</protein>
<accession>A0ABD2Y057</accession>
<feature type="region of interest" description="Disordered" evidence="2">
    <location>
        <begin position="1"/>
        <end position="28"/>
    </location>
</feature>
<dbReference type="AlphaFoldDB" id="A0ABD2Y057"/>
<sequence>MPKEQQPPKVMFDDHEQPMDLVDDTPKDILSDVSYNSSNVDLTKNPEDGGNDVVNSQARTQMEKTIVIWKTPPIQTTSLEKQQLKIFKPLTLPLPPIASELHSEEVISNCQRGDGKRNGHLSFGRLRKTFFESIEIYNSVNASIDRKMSQESCEGLHSTAQQNLYTVKIQEQEQIKSVEDLEAQIAQLSSKEAELKQQLEQLCT</sequence>
<feature type="compositionally biased region" description="Basic and acidic residues" evidence="2">
    <location>
        <begin position="11"/>
        <end position="28"/>
    </location>
</feature>
<keyword evidence="4" id="KW-1185">Reference proteome</keyword>
<gene>
    <name evidence="3" type="ORF">ACH5RR_039093</name>
</gene>
<evidence type="ECO:0000313" key="3">
    <source>
        <dbReference type="EMBL" id="KAL3500000.1"/>
    </source>
</evidence>
<reference evidence="3 4" key="1">
    <citation type="submission" date="2024-11" db="EMBL/GenBank/DDBJ databases">
        <title>A near-complete genome assembly of Cinchona calisaya.</title>
        <authorList>
            <person name="Lian D.C."/>
            <person name="Zhao X.W."/>
            <person name="Wei L."/>
        </authorList>
    </citation>
    <scope>NUCLEOTIDE SEQUENCE [LARGE SCALE GENOMIC DNA]</scope>
    <source>
        <tissue evidence="3">Nenye</tissue>
    </source>
</reference>
<dbReference type="EMBL" id="JBJUIK010000016">
    <property type="protein sequence ID" value="KAL3500000.1"/>
    <property type="molecule type" value="Genomic_DNA"/>
</dbReference>
<evidence type="ECO:0000313" key="4">
    <source>
        <dbReference type="Proteomes" id="UP001630127"/>
    </source>
</evidence>
<name>A0ABD2Y057_9GENT</name>
<dbReference type="Proteomes" id="UP001630127">
    <property type="component" value="Unassembled WGS sequence"/>
</dbReference>
<proteinExistence type="predicted"/>